<dbReference type="EMBL" id="QENQ01000001">
    <property type="protein sequence ID" value="PVX30665.1"/>
    <property type="molecule type" value="Genomic_DNA"/>
</dbReference>
<accession>A0A2U0SH61</accession>
<dbReference type="InterPro" id="IPR026286">
    <property type="entry name" value="MaiA/AMDase"/>
</dbReference>
<proteinExistence type="predicted"/>
<sequence length="248" mass="27076">MTDVLGWRKVFGVLGPSTNTVVQPDFDDLRVEGVTNHYSRIIVQNPTALSDADFLRGTDAIDAATHDAVRAVMTCAPDYLVLGMSAVTFYGGAEGAAKWTKAVEDVAGTRLCTGALSLIEAFKAYGGIRRIAVLSPYFPVANEQVGRFMSDYGIEMVRDTPLRCQSWLHIARVTPAQLRQTILDLDGDDIDAIVQVGTNLSMMRLAAAAETFLQKPVIAINTATYWNALRQNGIQDRKPGFGRLMAEF</sequence>
<keyword evidence="2" id="KW-1185">Reference proteome</keyword>
<dbReference type="Gene3D" id="3.40.50.12500">
    <property type="match status" value="1"/>
</dbReference>
<reference evidence="1 2" key="1">
    <citation type="submission" date="2018-05" db="EMBL/GenBank/DDBJ databases">
        <title>Description of Sphingomonas pokkalii sp nov, isolated from the rhizosphere of saline tolerant pokkali rice and its draft genome analysis.</title>
        <authorList>
            <person name="Menon R."/>
            <person name="Kumari S."/>
            <person name="Rameshkumar N."/>
        </authorList>
    </citation>
    <scope>NUCLEOTIDE SEQUENCE [LARGE SCALE GENOMIC DNA]</scope>
    <source>
        <strain evidence="1 2">L3B27</strain>
    </source>
</reference>
<dbReference type="Pfam" id="PF17645">
    <property type="entry name" value="Amdase"/>
    <property type="match status" value="1"/>
</dbReference>
<gene>
    <name evidence="1" type="ORF">DD559_16055</name>
</gene>
<dbReference type="OrthoDB" id="9816064at2"/>
<name>A0A2U0SH61_9SPHN</name>
<dbReference type="InterPro" id="IPR053714">
    <property type="entry name" value="Iso_Racemase_Enz_sf"/>
</dbReference>
<evidence type="ECO:0000313" key="2">
    <source>
        <dbReference type="Proteomes" id="UP000245890"/>
    </source>
</evidence>
<dbReference type="PIRSF" id="PIRSF015736">
    <property type="entry name" value="MI"/>
    <property type="match status" value="1"/>
</dbReference>
<organism evidence="1 2">
    <name type="scientific">Sphingomonas pokkalii</name>
    <dbReference type="NCBI Taxonomy" id="2175090"/>
    <lineage>
        <taxon>Bacteria</taxon>
        <taxon>Pseudomonadati</taxon>
        <taxon>Pseudomonadota</taxon>
        <taxon>Alphaproteobacteria</taxon>
        <taxon>Sphingomonadales</taxon>
        <taxon>Sphingomonadaceae</taxon>
        <taxon>Sphingomonas</taxon>
    </lineage>
</organism>
<dbReference type="RefSeq" id="WP_116470073.1">
    <property type="nucleotide sequence ID" value="NZ_QENQ01000001.1"/>
</dbReference>
<dbReference type="Proteomes" id="UP000245890">
    <property type="component" value="Unassembled WGS sequence"/>
</dbReference>
<comment type="caution">
    <text evidence="1">The sequence shown here is derived from an EMBL/GenBank/DDBJ whole genome shotgun (WGS) entry which is preliminary data.</text>
</comment>
<dbReference type="AlphaFoldDB" id="A0A2U0SH61"/>
<dbReference type="PANTHER" id="PTHR40267:SF1">
    <property type="entry name" value="BLR3294 PROTEIN"/>
    <property type="match status" value="1"/>
</dbReference>
<evidence type="ECO:0000313" key="1">
    <source>
        <dbReference type="EMBL" id="PVX30665.1"/>
    </source>
</evidence>
<dbReference type="PANTHER" id="PTHR40267">
    <property type="entry name" value="BLR3294 PROTEIN"/>
    <property type="match status" value="1"/>
</dbReference>
<protein>
    <submittedName>
        <fullName evidence="1">Arylmalonate decarboxylase</fullName>
    </submittedName>
</protein>